<accession>A0A133L6C0</accession>
<organism evidence="1 2">
    <name type="scientific">Citrobacter freundii</name>
    <dbReference type="NCBI Taxonomy" id="546"/>
    <lineage>
        <taxon>Bacteria</taxon>
        <taxon>Pseudomonadati</taxon>
        <taxon>Pseudomonadota</taxon>
        <taxon>Gammaproteobacteria</taxon>
        <taxon>Enterobacterales</taxon>
        <taxon>Enterobacteriaceae</taxon>
        <taxon>Citrobacter</taxon>
        <taxon>Citrobacter freundii complex</taxon>
    </lineage>
</organism>
<evidence type="ECO:0000313" key="2">
    <source>
        <dbReference type="Proteomes" id="UP000019194"/>
    </source>
</evidence>
<dbReference type="Proteomes" id="UP000019194">
    <property type="component" value="Unassembled WGS sequence"/>
</dbReference>
<evidence type="ECO:0000313" key="1">
    <source>
        <dbReference type="EMBL" id="CDL37874.1"/>
    </source>
</evidence>
<dbReference type="AlphaFoldDB" id="A0A133L6C0"/>
<protein>
    <submittedName>
        <fullName evidence="1">Uncharacterized protein</fullName>
    </submittedName>
</protein>
<comment type="caution">
    <text evidence="1">The sequence shown here is derived from an EMBL/GenBank/DDBJ whole genome shotgun (WGS) entry which is preliminary data.</text>
</comment>
<sequence length="47" mass="5345">MGNNSGHDDRFVWKNNMLTVHCEAGMKSLSENEREKWPDTVFTSSGT</sequence>
<proteinExistence type="predicted"/>
<reference evidence="1 2" key="1">
    <citation type="submission" date="2013-10" db="EMBL/GenBank/DDBJ databases">
        <title>Antibiotic resistance diversity of beta-lactamase producers in the General Hospital Vienna.</title>
        <authorList>
            <person name="Barisic I."/>
            <person name="Mitteregger D."/>
            <person name="Hirschl A.M."/>
            <person name="Noehammer C."/>
            <person name="Wiesinger-Mayr H."/>
        </authorList>
    </citation>
    <scope>NUCLEOTIDE SEQUENCE [LARGE SCALE GENOMIC DNA]</scope>
    <source>
        <strain evidence="1 2">ISC11</strain>
    </source>
</reference>
<name>A0A133L6C0_CITFR</name>
<dbReference type="EMBL" id="CBWP010000032">
    <property type="protein sequence ID" value="CDL37874.1"/>
    <property type="molecule type" value="Genomic_DNA"/>
</dbReference>